<dbReference type="InterPro" id="IPR016098">
    <property type="entry name" value="CAP/MinC_C"/>
</dbReference>
<dbReference type="PANTHER" id="PTHR15139">
    <property type="entry name" value="TUBULIN FOLDING COFACTOR C"/>
    <property type="match status" value="1"/>
</dbReference>
<keyword evidence="3" id="KW-0963">Cytoplasm</keyword>
<keyword evidence="9" id="KW-1185">Reference proteome</keyword>
<dbReference type="InterPro" id="IPR038397">
    <property type="entry name" value="TBCC_N_sf"/>
</dbReference>
<evidence type="ECO:0000256" key="3">
    <source>
        <dbReference type="ARBA" id="ARBA00022490"/>
    </source>
</evidence>
<gene>
    <name evidence="8" type="ORF">LEMA_P094670.1</name>
</gene>
<organism evidence="9">
    <name type="scientific">Leptosphaeria maculans (strain JN3 / isolate v23.1.3 / race Av1-4-5-6-7-8)</name>
    <name type="common">Blackleg fungus</name>
    <name type="synonym">Phoma lingam</name>
    <dbReference type="NCBI Taxonomy" id="985895"/>
    <lineage>
        <taxon>Eukaryota</taxon>
        <taxon>Fungi</taxon>
        <taxon>Dikarya</taxon>
        <taxon>Ascomycota</taxon>
        <taxon>Pezizomycotina</taxon>
        <taxon>Dothideomycetes</taxon>
        <taxon>Pleosporomycetidae</taxon>
        <taxon>Pleosporales</taxon>
        <taxon>Pleosporineae</taxon>
        <taxon>Leptosphaeriaceae</taxon>
        <taxon>Plenodomus</taxon>
        <taxon>Plenodomus lingam/Leptosphaeria maculans species complex</taxon>
    </lineage>
</organism>
<sequence>MATSTSSAETGLKEQFFRHFQDTVQSLQEQIDSLKNKSASGSECNEIVDNCLVGIDRLSHEVKDASTYVPAYDQRTYSQTIKALSESLQAARSSFNPPRRFTFKARKAATTTKDPEASILAQPGSSLSKVSSDTTSETSSAMFTEQQQTTLTDSTDPQTYASIVHSTGIRRPSFSHTTQIALSHFSDLHIVLPSSASHATAAGTLSHLSHCIIDLSAATASNTPFAALYLKDIQDSLIICGQVAGAIHITDIKHSVLVTACRQFRMHGSMDVDIYLHTSSRPIFEDCSELRFAPLPNAFITDAISQLPNQWDQIDDFKWLKVGPSPNFSIIAEEKRIGCDVWRKVIAAEEEDLNDLLGMIRNLLQD</sequence>
<dbReference type="GO" id="GO:0015631">
    <property type="term" value="F:tubulin binding"/>
    <property type="evidence" value="ECO:0007669"/>
    <property type="project" value="InterPro"/>
</dbReference>
<dbReference type="InParanoid" id="E5A345"/>
<dbReference type="InterPro" id="IPR027684">
    <property type="entry name" value="TBCC"/>
</dbReference>
<dbReference type="GeneID" id="13286766"/>
<comment type="subunit">
    <text evidence="5">Supercomplex made of cofactors A to E. Cofactors A and D function by capturing and stabilizing tubulin in a quasi-native conformation. Cofactor E binds to the cofactor D-tubulin complex; interaction with cofactor C then causes the release of tubulin polypeptides that are committed to the native state.</text>
</comment>
<dbReference type="VEuPathDB" id="FungiDB:LEMA_P094670.1"/>
<name>E5A345_LEPMJ</name>
<evidence type="ECO:0000313" key="8">
    <source>
        <dbReference type="EMBL" id="CBX98058.1"/>
    </source>
</evidence>
<feature type="domain" description="C-CAP/cofactor C-like" evidence="7">
    <location>
        <begin position="168"/>
        <end position="319"/>
    </location>
</feature>
<dbReference type="InterPro" id="IPR031925">
    <property type="entry name" value="TBCC_N"/>
</dbReference>
<evidence type="ECO:0000256" key="4">
    <source>
        <dbReference type="ARBA" id="ARBA00022990"/>
    </source>
</evidence>
<comment type="subcellular location">
    <subcellularLocation>
        <location evidence="1">Cytoplasm</location>
    </subcellularLocation>
</comment>
<dbReference type="Proteomes" id="UP000002668">
    <property type="component" value="Genome"/>
</dbReference>
<comment type="similarity">
    <text evidence="2">Belongs to the TBCC family.</text>
</comment>
<dbReference type="EMBL" id="FP929133">
    <property type="protein sequence ID" value="CBX98058.1"/>
    <property type="molecule type" value="Genomic_DNA"/>
</dbReference>
<dbReference type="GO" id="GO:0007021">
    <property type="term" value="P:tubulin complex assembly"/>
    <property type="evidence" value="ECO:0007669"/>
    <property type="project" value="TreeGrafter"/>
</dbReference>
<dbReference type="Pfam" id="PF07986">
    <property type="entry name" value="TBCC"/>
    <property type="match status" value="1"/>
</dbReference>
<dbReference type="AlphaFoldDB" id="E5A345"/>
<evidence type="ECO:0000256" key="1">
    <source>
        <dbReference type="ARBA" id="ARBA00004496"/>
    </source>
</evidence>
<dbReference type="InterPro" id="IPR017901">
    <property type="entry name" value="C-CAP_CF_C-like"/>
</dbReference>
<evidence type="ECO:0000256" key="2">
    <source>
        <dbReference type="ARBA" id="ARBA00008848"/>
    </source>
</evidence>
<dbReference type="eggNOG" id="KOG2512">
    <property type="taxonomic scope" value="Eukaryota"/>
</dbReference>
<evidence type="ECO:0000313" key="9">
    <source>
        <dbReference type="Proteomes" id="UP000002668"/>
    </source>
</evidence>
<dbReference type="RefSeq" id="XP_003841537.1">
    <property type="nucleotide sequence ID" value="XM_003841489.1"/>
</dbReference>
<dbReference type="GO" id="GO:0005737">
    <property type="term" value="C:cytoplasm"/>
    <property type="evidence" value="ECO:0007669"/>
    <property type="project" value="UniProtKB-SubCell"/>
</dbReference>
<dbReference type="InterPro" id="IPR012945">
    <property type="entry name" value="Tubulin-bd_cofactor_C_dom"/>
</dbReference>
<dbReference type="HOGENOM" id="CLU_032612_1_0_1"/>
<dbReference type="GO" id="GO:0007023">
    <property type="term" value="P:post-chaperonin tubulin folding pathway"/>
    <property type="evidence" value="ECO:0007669"/>
    <property type="project" value="InterPro"/>
</dbReference>
<dbReference type="OMA" id="YFQHEIT"/>
<dbReference type="PANTHER" id="PTHR15139:SF0">
    <property type="entry name" value="TUBULIN-SPECIFIC CHAPERONE C"/>
    <property type="match status" value="1"/>
</dbReference>
<feature type="region of interest" description="Disordered" evidence="6">
    <location>
        <begin position="108"/>
        <end position="139"/>
    </location>
</feature>
<evidence type="ECO:0000256" key="6">
    <source>
        <dbReference type="SAM" id="MobiDB-lite"/>
    </source>
</evidence>
<evidence type="ECO:0000256" key="5">
    <source>
        <dbReference type="ARBA" id="ARBA00026055"/>
    </source>
</evidence>
<protein>
    <submittedName>
        <fullName evidence="8">Similar to tubulin-specific chaperone c</fullName>
    </submittedName>
</protein>
<dbReference type="Gene3D" id="2.160.20.70">
    <property type="match status" value="1"/>
</dbReference>
<dbReference type="STRING" id="985895.E5A345"/>
<evidence type="ECO:0000259" key="7">
    <source>
        <dbReference type="PROSITE" id="PS51329"/>
    </source>
</evidence>
<dbReference type="OrthoDB" id="194775at2759"/>
<accession>E5A345</accession>
<dbReference type="PROSITE" id="PS51329">
    <property type="entry name" value="C_CAP_COFACTOR_C"/>
    <property type="match status" value="1"/>
</dbReference>
<feature type="compositionally biased region" description="Low complexity" evidence="6">
    <location>
        <begin position="125"/>
        <end position="136"/>
    </location>
</feature>
<keyword evidence="4" id="KW-0007">Acetylation</keyword>
<proteinExistence type="inferred from homology"/>
<dbReference type="Gene3D" id="1.20.58.1250">
    <property type="entry name" value="Tubulin Binding Cofactor C, N-terminal domain"/>
    <property type="match status" value="1"/>
</dbReference>
<reference evidence="9" key="1">
    <citation type="journal article" date="2011" name="Nat. Commun.">
        <title>Effector diversification within compartments of the Leptosphaeria maculans genome affected by Repeat-Induced Point mutations.</title>
        <authorList>
            <person name="Rouxel T."/>
            <person name="Grandaubert J."/>
            <person name="Hane J.K."/>
            <person name="Hoede C."/>
            <person name="van de Wouw A.P."/>
            <person name="Couloux A."/>
            <person name="Dominguez V."/>
            <person name="Anthouard V."/>
            <person name="Bally P."/>
            <person name="Bourras S."/>
            <person name="Cozijnsen A.J."/>
            <person name="Ciuffetti L.M."/>
            <person name="Degrave A."/>
            <person name="Dilmaghani A."/>
            <person name="Duret L."/>
            <person name="Fudal I."/>
            <person name="Goodwin S.B."/>
            <person name="Gout L."/>
            <person name="Glaser N."/>
            <person name="Linglin J."/>
            <person name="Kema G.H.J."/>
            <person name="Lapalu N."/>
            <person name="Lawrence C.B."/>
            <person name="May K."/>
            <person name="Meyer M."/>
            <person name="Ollivier B."/>
            <person name="Poulain J."/>
            <person name="Schoch C.L."/>
            <person name="Simon A."/>
            <person name="Spatafora J.W."/>
            <person name="Stachowiak A."/>
            <person name="Turgeon B.G."/>
            <person name="Tyler B.M."/>
            <person name="Vincent D."/>
            <person name="Weissenbach J."/>
            <person name="Amselem J."/>
            <person name="Quesneville H."/>
            <person name="Oliver R.P."/>
            <person name="Wincker P."/>
            <person name="Balesdent M.-H."/>
            <person name="Howlett B.J."/>
        </authorList>
    </citation>
    <scope>NUCLEOTIDE SEQUENCE [LARGE SCALE GENOMIC DNA]</scope>
    <source>
        <strain evidence="9">JN3 / isolate v23.1.3 / race Av1-4-5-6-7-8</strain>
    </source>
</reference>
<dbReference type="Pfam" id="PF16752">
    <property type="entry name" value="TBCC_N"/>
    <property type="match status" value="1"/>
</dbReference>